<dbReference type="SUPFAM" id="SSF55874">
    <property type="entry name" value="ATPase domain of HSP90 chaperone/DNA topoisomerase II/histidine kinase"/>
    <property type="match status" value="1"/>
</dbReference>
<keyword evidence="4" id="KW-1003">Cell membrane</keyword>
<reference evidence="16 17" key="1">
    <citation type="submission" date="2018-04" db="EMBL/GenBank/DDBJ databases">
        <title>Genomic Encyclopedia of Archaeal and Bacterial Type Strains, Phase II (KMG-II): from individual species to whole genera.</title>
        <authorList>
            <person name="Goeker M."/>
        </authorList>
    </citation>
    <scope>NUCLEOTIDE SEQUENCE [LARGE SCALE GENOMIC DNA]</scope>
    <source>
        <strain evidence="16 17">DSM 45169</strain>
    </source>
</reference>
<evidence type="ECO:0000256" key="9">
    <source>
        <dbReference type="ARBA" id="ARBA00022777"/>
    </source>
</evidence>
<gene>
    <name evidence="16" type="ORF">C8J48_1677</name>
</gene>
<dbReference type="AlphaFoldDB" id="A0A2T4ZB26"/>
<keyword evidence="12" id="KW-0902">Two-component regulatory system</keyword>
<dbReference type="Gene3D" id="1.10.287.130">
    <property type="match status" value="1"/>
</dbReference>
<evidence type="ECO:0000256" key="12">
    <source>
        <dbReference type="ARBA" id="ARBA00023012"/>
    </source>
</evidence>
<keyword evidence="7 14" id="KW-0812">Transmembrane</keyword>
<keyword evidence="10" id="KW-0067">ATP-binding</keyword>
<feature type="domain" description="Histidine kinase" evidence="15">
    <location>
        <begin position="426"/>
        <end position="531"/>
    </location>
</feature>
<dbReference type="OrthoDB" id="9792686at2"/>
<evidence type="ECO:0000259" key="15">
    <source>
        <dbReference type="PROSITE" id="PS50109"/>
    </source>
</evidence>
<dbReference type="InterPro" id="IPR036890">
    <property type="entry name" value="HATPase_C_sf"/>
</dbReference>
<evidence type="ECO:0000256" key="5">
    <source>
        <dbReference type="ARBA" id="ARBA00022553"/>
    </source>
</evidence>
<dbReference type="SMART" id="SM00387">
    <property type="entry name" value="HATPase_c"/>
    <property type="match status" value="1"/>
</dbReference>
<dbReference type="RefSeq" id="WP_107725799.1">
    <property type="nucleotide sequence ID" value="NZ_PZZP01000001.1"/>
</dbReference>
<dbReference type="SUPFAM" id="SSF55785">
    <property type="entry name" value="PYP-like sensor domain (PAS domain)"/>
    <property type="match status" value="1"/>
</dbReference>
<organism evidence="16 17">
    <name type="scientific">Desmospora activa DSM 45169</name>
    <dbReference type="NCBI Taxonomy" id="1121389"/>
    <lineage>
        <taxon>Bacteria</taxon>
        <taxon>Bacillati</taxon>
        <taxon>Bacillota</taxon>
        <taxon>Bacilli</taxon>
        <taxon>Bacillales</taxon>
        <taxon>Thermoactinomycetaceae</taxon>
        <taxon>Desmospora</taxon>
    </lineage>
</organism>
<evidence type="ECO:0000256" key="6">
    <source>
        <dbReference type="ARBA" id="ARBA00022679"/>
    </source>
</evidence>
<keyword evidence="11 14" id="KW-1133">Transmembrane helix</keyword>
<accession>A0A2T4ZB26</accession>
<dbReference type="PANTHER" id="PTHR43547">
    <property type="entry name" value="TWO-COMPONENT HISTIDINE KINASE"/>
    <property type="match status" value="1"/>
</dbReference>
<dbReference type="PANTHER" id="PTHR43547:SF10">
    <property type="entry name" value="SENSOR HISTIDINE KINASE DCUS"/>
    <property type="match status" value="1"/>
</dbReference>
<evidence type="ECO:0000256" key="1">
    <source>
        <dbReference type="ARBA" id="ARBA00000085"/>
    </source>
</evidence>
<dbReference type="GO" id="GO:0005524">
    <property type="term" value="F:ATP binding"/>
    <property type="evidence" value="ECO:0007669"/>
    <property type="project" value="UniProtKB-KW"/>
</dbReference>
<protein>
    <recommendedName>
        <fullName evidence="3">histidine kinase</fullName>
        <ecNumber evidence="3">2.7.13.3</ecNumber>
    </recommendedName>
</protein>
<dbReference type="InterPro" id="IPR029151">
    <property type="entry name" value="Sensor-like_sf"/>
</dbReference>
<dbReference type="InterPro" id="IPR003594">
    <property type="entry name" value="HATPase_dom"/>
</dbReference>
<keyword evidence="8" id="KW-0547">Nucleotide-binding</keyword>
<dbReference type="Pfam" id="PF14689">
    <property type="entry name" value="SPOB_a"/>
    <property type="match status" value="1"/>
</dbReference>
<evidence type="ECO:0000256" key="3">
    <source>
        <dbReference type="ARBA" id="ARBA00012438"/>
    </source>
</evidence>
<keyword evidence="17" id="KW-1185">Reference proteome</keyword>
<dbReference type="InterPro" id="IPR035965">
    <property type="entry name" value="PAS-like_dom_sf"/>
</dbReference>
<dbReference type="EC" id="2.7.13.3" evidence="3"/>
<dbReference type="InterPro" id="IPR004358">
    <property type="entry name" value="Sig_transdc_His_kin-like_C"/>
</dbReference>
<dbReference type="Pfam" id="PF02518">
    <property type="entry name" value="HATPase_c"/>
    <property type="match status" value="1"/>
</dbReference>
<evidence type="ECO:0000256" key="2">
    <source>
        <dbReference type="ARBA" id="ARBA00004651"/>
    </source>
</evidence>
<dbReference type="GO" id="GO:0005886">
    <property type="term" value="C:plasma membrane"/>
    <property type="evidence" value="ECO:0007669"/>
    <property type="project" value="UniProtKB-SubCell"/>
</dbReference>
<dbReference type="GO" id="GO:0000155">
    <property type="term" value="F:phosphorelay sensor kinase activity"/>
    <property type="evidence" value="ECO:0007669"/>
    <property type="project" value="TreeGrafter"/>
</dbReference>
<evidence type="ECO:0000256" key="7">
    <source>
        <dbReference type="ARBA" id="ARBA00022692"/>
    </source>
</evidence>
<proteinExistence type="predicted"/>
<dbReference type="Gene3D" id="3.30.565.10">
    <property type="entry name" value="Histidine kinase-like ATPase, C-terminal domain"/>
    <property type="match status" value="1"/>
</dbReference>
<sequence length="536" mass="59024">MKWRKKPMRLQTAIALLACVVVLLALTVTGVLIGKEVAAKTEADLANEAQATSRIVAQSPTVIEAMTGKRDEAEIQTLAENVREATCVQYIVVMDMNGIRKSHPDEEKIGKRFVGKDEKDVLQGKEYLSVAEGTLGTAMRAFVPIRDEDGKQVGAVAVGILMNHIREAVIESTFIIYTGIGVGLLTGLFGALLLARKIKRVLFGLEPYEIAGLLEERTAMLESVREGILAVNRDGNIIMANAEASRIFRRAGIVEEPIGKAVEDFLPRSRLRRVLESQHAEYDQELELNGLVLVANRIPVAVEGQVVGAVATFRDKTELKQLAEQLTGVKLYADALRAKTHEFMNQLHVILGMAHMGKQDELASYIRRITNNQQMEIGTVSRLVQNPILAGFLLSKWSIARERGVQLEITGVHPLPRLEEPEMVHELVTILGNLIENSFEAVEGSESKTKKLQVFLGYDGEKLTLSVEDNGVGILKDQQEAIFNKGYSSKGDDRGYGLHLVRASVERLGGNLAVTSDEGMTRFSVELPYCEMGEKP</sequence>
<dbReference type="InterPro" id="IPR013767">
    <property type="entry name" value="PAS_fold"/>
</dbReference>
<comment type="subcellular location">
    <subcellularLocation>
        <location evidence="2">Cell membrane</location>
        <topology evidence="2">Multi-pass membrane protein</topology>
    </subcellularLocation>
</comment>
<dbReference type="GO" id="GO:0006355">
    <property type="term" value="P:regulation of DNA-templated transcription"/>
    <property type="evidence" value="ECO:0007669"/>
    <property type="project" value="InterPro"/>
</dbReference>
<dbReference type="FunFam" id="3.30.450.20:FF:000018">
    <property type="entry name" value="Sensor histidine kinase DcuS"/>
    <property type="match status" value="1"/>
</dbReference>
<dbReference type="SUPFAM" id="SSF103190">
    <property type="entry name" value="Sensory domain-like"/>
    <property type="match status" value="1"/>
</dbReference>
<dbReference type="PROSITE" id="PS50109">
    <property type="entry name" value="HIS_KIN"/>
    <property type="match status" value="1"/>
</dbReference>
<dbReference type="Pfam" id="PF17203">
    <property type="entry name" value="sCache_3_2"/>
    <property type="match status" value="1"/>
</dbReference>
<dbReference type="InterPro" id="IPR033463">
    <property type="entry name" value="sCache_3"/>
</dbReference>
<dbReference type="CDD" id="cd00130">
    <property type="entry name" value="PAS"/>
    <property type="match status" value="1"/>
</dbReference>
<evidence type="ECO:0000256" key="10">
    <source>
        <dbReference type="ARBA" id="ARBA00022840"/>
    </source>
</evidence>
<dbReference type="EMBL" id="PZZP01000001">
    <property type="protein sequence ID" value="PTM59075.1"/>
    <property type="molecule type" value="Genomic_DNA"/>
</dbReference>
<name>A0A2T4ZB26_9BACL</name>
<keyword evidence="6" id="KW-0808">Transferase</keyword>
<comment type="caution">
    <text evidence="16">The sequence shown here is derived from an EMBL/GenBank/DDBJ whole genome shotgun (WGS) entry which is preliminary data.</text>
</comment>
<evidence type="ECO:0000256" key="14">
    <source>
        <dbReference type="SAM" id="Phobius"/>
    </source>
</evidence>
<evidence type="ECO:0000313" key="16">
    <source>
        <dbReference type="EMBL" id="PTM59075.1"/>
    </source>
</evidence>
<evidence type="ECO:0000256" key="13">
    <source>
        <dbReference type="ARBA" id="ARBA00023136"/>
    </source>
</evidence>
<comment type="catalytic activity">
    <reaction evidence="1">
        <text>ATP + protein L-histidine = ADP + protein N-phospho-L-histidine.</text>
        <dbReference type="EC" id="2.7.13.3"/>
    </reaction>
</comment>
<dbReference type="Pfam" id="PF00989">
    <property type="entry name" value="PAS"/>
    <property type="match status" value="1"/>
</dbReference>
<dbReference type="InterPro" id="IPR000014">
    <property type="entry name" value="PAS"/>
</dbReference>
<dbReference type="SMART" id="SM00091">
    <property type="entry name" value="PAS"/>
    <property type="match status" value="1"/>
</dbReference>
<evidence type="ECO:0000256" key="4">
    <source>
        <dbReference type="ARBA" id="ARBA00022475"/>
    </source>
</evidence>
<keyword evidence="9 16" id="KW-0418">Kinase</keyword>
<keyword evidence="5" id="KW-0597">Phosphoprotein</keyword>
<dbReference type="Proteomes" id="UP000241639">
    <property type="component" value="Unassembled WGS sequence"/>
</dbReference>
<dbReference type="Gene3D" id="3.30.450.20">
    <property type="entry name" value="PAS domain"/>
    <property type="match status" value="2"/>
</dbReference>
<feature type="transmembrane region" description="Helical" evidence="14">
    <location>
        <begin position="174"/>
        <end position="195"/>
    </location>
</feature>
<dbReference type="InterPro" id="IPR005467">
    <property type="entry name" value="His_kinase_dom"/>
</dbReference>
<dbReference type="InterPro" id="IPR039506">
    <property type="entry name" value="SPOB_a"/>
</dbReference>
<dbReference type="PRINTS" id="PR00344">
    <property type="entry name" value="BCTRLSENSOR"/>
</dbReference>
<dbReference type="NCBIfam" id="NF008298">
    <property type="entry name" value="PRK11086.1"/>
    <property type="match status" value="1"/>
</dbReference>
<evidence type="ECO:0000256" key="8">
    <source>
        <dbReference type="ARBA" id="ARBA00022741"/>
    </source>
</evidence>
<keyword evidence="13 14" id="KW-0472">Membrane</keyword>
<evidence type="ECO:0000313" key="17">
    <source>
        <dbReference type="Proteomes" id="UP000241639"/>
    </source>
</evidence>
<evidence type="ECO:0000256" key="11">
    <source>
        <dbReference type="ARBA" id="ARBA00022989"/>
    </source>
</evidence>